<evidence type="ECO:0000256" key="5">
    <source>
        <dbReference type="ARBA" id="ARBA00022553"/>
    </source>
</evidence>
<dbReference type="Pfam" id="PF00072">
    <property type="entry name" value="Response_reg"/>
    <property type="match status" value="1"/>
</dbReference>
<dbReference type="InterPro" id="IPR011006">
    <property type="entry name" value="CheY-like_superfamily"/>
</dbReference>
<evidence type="ECO:0000256" key="3">
    <source>
        <dbReference type="ARBA" id="ARBA00012438"/>
    </source>
</evidence>
<dbReference type="Gene3D" id="3.30.565.10">
    <property type="entry name" value="Histidine kinase-like ATPase, C-terminal domain"/>
    <property type="match status" value="1"/>
</dbReference>
<evidence type="ECO:0000256" key="9">
    <source>
        <dbReference type="ARBA" id="ARBA00022840"/>
    </source>
</evidence>
<dbReference type="Gene3D" id="1.10.10.60">
    <property type="entry name" value="Homeodomain-like"/>
    <property type="match status" value="2"/>
</dbReference>
<evidence type="ECO:0000256" key="6">
    <source>
        <dbReference type="ARBA" id="ARBA00022679"/>
    </source>
</evidence>
<dbReference type="SUPFAM" id="SSF46689">
    <property type="entry name" value="Homeodomain-like"/>
    <property type="match status" value="1"/>
</dbReference>
<dbReference type="GO" id="GO:0000155">
    <property type="term" value="F:phosphorelay sensor kinase activity"/>
    <property type="evidence" value="ECO:0007669"/>
    <property type="project" value="InterPro"/>
</dbReference>
<dbReference type="SUPFAM" id="SSF55874">
    <property type="entry name" value="ATPase domain of HSP90 chaperone/DNA topoisomerase II/histidine kinase"/>
    <property type="match status" value="1"/>
</dbReference>
<protein>
    <recommendedName>
        <fullName evidence="3">histidine kinase</fullName>
        <ecNumber evidence="3">2.7.13.3</ecNumber>
    </recommendedName>
</protein>
<keyword evidence="7" id="KW-0547">Nucleotide-binding</keyword>
<keyword evidence="9" id="KW-0067">ATP-binding</keyword>
<dbReference type="SMART" id="SM00448">
    <property type="entry name" value="REC"/>
    <property type="match status" value="1"/>
</dbReference>
<dbReference type="EMBL" id="JRYR02000002">
    <property type="protein sequence ID" value="OHX64454.1"/>
    <property type="molecule type" value="Genomic_DNA"/>
</dbReference>
<dbReference type="OrthoDB" id="9806995at2"/>
<dbReference type="Gene3D" id="3.40.50.2300">
    <property type="match status" value="1"/>
</dbReference>
<evidence type="ECO:0000256" key="2">
    <source>
        <dbReference type="ARBA" id="ARBA00004236"/>
    </source>
</evidence>
<keyword evidence="12 15" id="KW-0472">Membrane</keyword>
<dbReference type="SMART" id="SM00388">
    <property type="entry name" value="HisKA"/>
    <property type="match status" value="1"/>
</dbReference>
<dbReference type="FunFam" id="3.30.565.10:FF:000023">
    <property type="entry name" value="PAS domain-containing sensor histidine kinase"/>
    <property type="match status" value="1"/>
</dbReference>
<comment type="subcellular location">
    <subcellularLocation>
        <location evidence="2">Cell membrane</location>
    </subcellularLocation>
</comment>
<dbReference type="CDD" id="cd17574">
    <property type="entry name" value="REC_OmpR"/>
    <property type="match status" value="1"/>
</dbReference>
<reference evidence="19 20" key="1">
    <citation type="journal article" date="2012" name="Int. J. Syst. Evol. Microbiol.">
        <title>Flammeovirga pacifica sp. nov., isolated from deep-sea sediment.</title>
        <authorList>
            <person name="Xu H."/>
            <person name="Fu Y."/>
            <person name="Yang N."/>
            <person name="Ding Z."/>
            <person name="Lai Q."/>
            <person name="Zeng R."/>
        </authorList>
    </citation>
    <scope>NUCLEOTIDE SEQUENCE [LARGE SCALE GENOMIC DNA]</scope>
    <source>
        <strain evidence="20">DSM 24597 / LMG 26175 / WPAGA1</strain>
    </source>
</reference>
<dbReference type="PRINTS" id="PR00344">
    <property type="entry name" value="BCTRLSENSOR"/>
</dbReference>
<dbReference type="SMART" id="SM00342">
    <property type="entry name" value="HTH_ARAC"/>
    <property type="match status" value="1"/>
</dbReference>
<evidence type="ECO:0000256" key="15">
    <source>
        <dbReference type="SAM" id="Phobius"/>
    </source>
</evidence>
<dbReference type="SUPFAM" id="SSF63829">
    <property type="entry name" value="Calcium-dependent phosphotriesterase"/>
    <property type="match status" value="1"/>
</dbReference>
<evidence type="ECO:0000313" key="19">
    <source>
        <dbReference type="EMBL" id="OHX64454.1"/>
    </source>
</evidence>
<dbReference type="Proteomes" id="UP000179797">
    <property type="component" value="Unassembled WGS sequence"/>
</dbReference>
<dbReference type="SMART" id="SM00387">
    <property type="entry name" value="HATPase_c"/>
    <property type="match status" value="1"/>
</dbReference>
<evidence type="ECO:0000256" key="14">
    <source>
        <dbReference type="PROSITE-ProRule" id="PRU00169"/>
    </source>
</evidence>
<sequence length="1332" mass="152507">MNKLLNYLLSFLLLSHLCYSETKTDYLYEYLNVSNGLSNNSVTRVVKDNLGQFWFASSEGIVKLDAQGFDYLKPSKRYDQFFSEDIETLELGSNNILWVGTKSGGLSHYNIAKDQFVSYNHLFKKYTSNNTFLRVTALKETTNGYLCIGTWMSGFFVLDLSTEKIIFHQPNNKVIQSIQEVNDGNVWFGSSGNLSEYDINRNKIIKHPIKTVQWITKIIYDNKRDALYFGSSKGVYEYSIKDKKTKKFIGENDEQLRLINSIRIDQQGRLWVGTWKNGLYRSNPEKSIFKKIELTPPHELNKNYQGVTDIFIDNNDMIWITTTHGGVVKLIENRGFYKIVDTFKAPIGLTDNNINCIFVDQYGAHWIGTKNGGIAYKGVHDTKYSILPSSDNLVISSFSSIGQKMYVGTSEGLMVLPLNDPTKNIFSYGSSKFRKIKSLYYDPQDNLMWVGLQQNGLAVFNTNERFNLEKIDYYNPQNKNQFYFEADRIEHIIPADEDHLWLGSFNGLYKFNTKTRTSTFIDLKGKFGFPSNIILSLYKHPTKNLLFVGSANGLLVLDVSGENIKSLGFYNHKNGLENNGVNAITVDDQDQVWLGLSKGISCLNLETKTIQNYTKEDGVDISSVNVSAVFNHKDLIYFGGQKGLIVFSPHFIASKNKLSDVYFSQLNINNRLIGVDDTLNNHVILEEALPFTKKIDLSYKEKVIRLSINTTDNIDQKNIDYHYRIKTISDQWIDNQHSSSITITQLPVGENIIEIKACKYGKCGEINQLIINMSPAPWFSTTAYVIYLILFGLILYSIFTFFIRKEKLENEVRLINLEKEKEHEITEAKVKFFTNISHEIRTPLTLIHSPLEELLDDTELPKQYRNKLQIINKNADNLLVLVNQLLDFRKMESKKLELSYQYISIRKLIENKCWEFQSLIKFSGLNLDFQSKVSENQLYKLDQEKIEIVINNLLSNAIKFTPKGKSIQIELKVNDHILIRIKDQGVGIKEHDLKSIFNRYYQGDTSDNPSQKGTGIGLALSKSIINLHGGDIYVKSDYGKGSEFTVELPILDAKVEQSNGEIQNLTEVNSDDKPRLLLVDDNNDILIYLEDIFSKDYQIIKAENGLKAYQLLEKNEVDLIISDVMMPVMNGMELCQKVKEHPDYQNTPILLLTANATTDSEITGLKIGANDYLRKPFNSKVIKEKVKNILAYKAQLIAFYKSQLQPAVTKKEVIKTPPKKLSDDEVFIKKAVDYIEENIDSEALNVDSLSNHMCMSQSTLYRKIKSVTNTTIVAFIRSVRLKKAAQMLLDNDIEIKELAENVGINDVRYFKREFKKQYGVDVDQYSQTLENS</sequence>
<dbReference type="Pfam" id="PF02518">
    <property type="entry name" value="HATPase_c"/>
    <property type="match status" value="1"/>
</dbReference>
<dbReference type="STRING" id="915059.NH26_22990"/>
<feature type="modified residue" description="4-aspartylphosphate" evidence="14">
    <location>
        <position position="1123"/>
    </location>
</feature>
<evidence type="ECO:0000256" key="13">
    <source>
        <dbReference type="ARBA" id="ARBA00023163"/>
    </source>
</evidence>
<dbReference type="InterPro" id="IPR018060">
    <property type="entry name" value="HTH_AraC"/>
</dbReference>
<keyword evidence="8" id="KW-0418">Kinase</keyword>
<dbReference type="GO" id="GO:0005524">
    <property type="term" value="F:ATP binding"/>
    <property type="evidence" value="ECO:0007669"/>
    <property type="project" value="UniProtKB-KW"/>
</dbReference>
<dbReference type="Pfam" id="PF00512">
    <property type="entry name" value="HisKA"/>
    <property type="match status" value="1"/>
</dbReference>
<dbReference type="GO" id="GO:0043565">
    <property type="term" value="F:sequence-specific DNA binding"/>
    <property type="evidence" value="ECO:0007669"/>
    <property type="project" value="InterPro"/>
</dbReference>
<dbReference type="InterPro" id="IPR036890">
    <property type="entry name" value="HATPase_C_sf"/>
</dbReference>
<evidence type="ECO:0000256" key="10">
    <source>
        <dbReference type="ARBA" id="ARBA00023012"/>
    </source>
</evidence>
<evidence type="ECO:0000256" key="7">
    <source>
        <dbReference type="ARBA" id="ARBA00022741"/>
    </source>
</evidence>
<evidence type="ECO:0000259" key="17">
    <source>
        <dbReference type="PROSITE" id="PS50109"/>
    </source>
</evidence>
<dbReference type="InterPro" id="IPR003594">
    <property type="entry name" value="HATPase_dom"/>
</dbReference>
<dbReference type="InterPro" id="IPR011110">
    <property type="entry name" value="Reg_prop"/>
</dbReference>
<keyword evidence="10" id="KW-0902">Two-component regulatory system</keyword>
<dbReference type="Gene3D" id="1.10.287.130">
    <property type="match status" value="1"/>
</dbReference>
<name>A0A1S1YTU7_FLAPC</name>
<dbReference type="Gene3D" id="2.60.40.10">
    <property type="entry name" value="Immunoglobulins"/>
    <property type="match status" value="1"/>
</dbReference>
<evidence type="ECO:0000259" key="16">
    <source>
        <dbReference type="PROSITE" id="PS01124"/>
    </source>
</evidence>
<evidence type="ECO:0000256" key="1">
    <source>
        <dbReference type="ARBA" id="ARBA00000085"/>
    </source>
</evidence>
<gene>
    <name evidence="19" type="ORF">NH26_22990</name>
</gene>
<dbReference type="Pfam" id="PF07495">
    <property type="entry name" value="Y_Y_Y"/>
    <property type="match status" value="1"/>
</dbReference>
<proteinExistence type="predicted"/>
<comment type="catalytic activity">
    <reaction evidence="1">
        <text>ATP + protein L-histidine = ADP + protein N-phospho-L-histidine.</text>
        <dbReference type="EC" id="2.7.13.3"/>
    </reaction>
</comment>
<keyword evidence="4" id="KW-1003">Cell membrane</keyword>
<dbReference type="InterPro" id="IPR005467">
    <property type="entry name" value="His_kinase_dom"/>
</dbReference>
<accession>A0A1S1YTU7</accession>
<keyword evidence="6" id="KW-0808">Transferase</keyword>
<dbReference type="InterPro" id="IPR009057">
    <property type="entry name" value="Homeodomain-like_sf"/>
</dbReference>
<evidence type="ECO:0000256" key="12">
    <source>
        <dbReference type="ARBA" id="ARBA00023136"/>
    </source>
</evidence>
<dbReference type="GO" id="GO:0005886">
    <property type="term" value="C:plasma membrane"/>
    <property type="evidence" value="ECO:0007669"/>
    <property type="project" value="UniProtKB-SubCell"/>
</dbReference>
<keyword evidence="11" id="KW-0805">Transcription regulation</keyword>
<dbReference type="Pfam" id="PF07494">
    <property type="entry name" value="Reg_prop"/>
    <property type="match status" value="3"/>
</dbReference>
<dbReference type="RefSeq" id="WP_044227627.1">
    <property type="nucleotide sequence ID" value="NZ_JRYR02000002.1"/>
</dbReference>
<dbReference type="SUPFAM" id="SSF50952">
    <property type="entry name" value="Soluble quinoprotein glucose dehydrogenase"/>
    <property type="match status" value="1"/>
</dbReference>
<dbReference type="SUPFAM" id="SSF47384">
    <property type="entry name" value="Homodimeric domain of signal transducing histidine kinase"/>
    <property type="match status" value="1"/>
</dbReference>
<feature type="transmembrane region" description="Helical" evidence="15">
    <location>
        <begin position="784"/>
        <end position="803"/>
    </location>
</feature>
<dbReference type="InterPro" id="IPR011041">
    <property type="entry name" value="Quinoprot_gluc/sorb_DH_b-prop"/>
</dbReference>
<evidence type="ECO:0000256" key="4">
    <source>
        <dbReference type="ARBA" id="ARBA00022475"/>
    </source>
</evidence>
<evidence type="ECO:0000256" key="8">
    <source>
        <dbReference type="ARBA" id="ARBA00022777"/>
    </source>
</evidence>
<dbReference type="InterPro" id="IPR015943">
    <property type="entry name" value="WD40/YVTN_repeat-like_dom_sf"/>
</dbReference>
<evidence type="ECO:0000313" key="20">
    <source>
        <dbReference type="Proteomes" id="UP000179797"/>
    </source>
</evidence>
<dbReference type="InterPro" id="IPR013783">
    <property type="entry name" value="Ig-like_fold"/>
</dbReference>
<feature type="domain" description="Response regulatory" evidence="18">
    <location>
        <begin position="1075"/>
        <end position="1190"/>
    </location>
</feature>
<organism evidence="19 20">
    <name type="scientific">Flammeovirga pacifica</name>
    <dbReference type="NCBI Taxonomy" id="915059"/>
    <lineage>
        <taxon>Bacteria</taxon>
        <taxon>Pseudomonadati</taxon>
        <taxon>Bacteroidota</taxon>
        <taxon>Cytophagia</taxon>
        <taxon>Cytophagales</taxon>
        <taxon>Flammeovirgaceae</taxon>
        <taxon>Flammeovirga</taxon>
    </lineage>
</organism>
<dbReference type="PANTHER" id="PTHR43547:SF2">
    <property type="entry name" value="HYBRID SIGNAL TRANSDUCTION HISTIDINE KINASE C"/>
    <property type="match status" value="1"/>
</dbReference>
<dbReference type="PROSITE" id="PS01124">
    <property type="entry name" value="HTH_ARAC_FAMILY_2"/>
    <property type="match status" value="1"/>
</dbReference>
<dbReference type="InterPro" id="IPR036097">
    <property type="entry name" value="HisK_dim/P_sf"/>
</dbReference>
<dbReference type="Gene3D" id="2.130.10.10">
    <property type="entry name" value="YVTN repeat-like/Quinoprotein amine dehydrogenase"/>
    <property type="match status" value="3"/>
</dbReference>
<comment type="caution">
    <text evidence="19">The sequence shown here is derived from an EMBL/GenBank/DDBJ whole genome shotgun (WGS) entry which is preliminary data.</text>
</comment>
<dbReference type="FunFam" id="1.10.287.130:FF:000045">
    <property type="entry name" value="Two-component system sensor histidine kinase/response regulator"/>
    <property type="match status" value="1"/>
</dbReference>
<feature type="domain" description="HTH araC/xylS-type" evidence="16">
    <location>
        <begin position="1229"/>
        <end position="1328"/>
    </location>
</feature>
<dbReference type="SUPFAM" id="SSF52172">
    <property type="entry name" value="CheY-like"/>
    <property type="match status" value="1"/>
</dbReference>
<dbReference type="PROSITE" id="PS50109">
    <property type="entry name" value="HIS_KIN"/>
    <property type="match status" value="1"/>
</dbReference>
<feature type="domain" description="Histidine kinase" evidence="17">
    <location>
        <begin position="835"/>
        <end position="1052"/>
    </location>
</feature>
<dbReference type="InterPro" id="IPR003661">
    <property type="entry name" value="HisK_dim/P_dom"/>
</dbReference>
<dbReference type="InterPro" id="IPR001789">
    <property type="entry name" value="Sig_transdc_resp-reg_receiver"/>
</dbReference>
<keyword evidence="13" id="KW-0804">Transcription</keyword>
<dbReference type="GO" id="GO:0003700">
    <property type="term" value="F:DNA-binding transcription factor activity"/>
    <property type="evidence" value="ECO:0007669"/>
    <property type="project" value="InterPro"/>
</dbReference>
<dbReference type="InterPro" id="IPR011123">
    <property type="entry name" value="Y_Y_Y"/>
</dbReference>
<dbReference type="PROSITE" id="PS50110">
    <property type="entry name" value="RESPONSE_REGULATORY"/>
    <property type="match status" value="1"/>
</dbReference>
<dbReference type="CDD" id="cd00082">
    <property type="entry name" value="HisKA"/>
    <property type="match status" value="1"/>
</dbReference>
<keyword evidence="20" id="KW-1185">Reference proteome</keyword>
<dbReference type="PANTHER" id="PTHR43547">
    <property type="entry name" value="TWO-COMPONENT HISTIDINE KINASE"/>
    <property type="match status" value="1"/>
</dbReference>
<evidence type="ECO:0000259" key="18">
    <source>
        <dbReference type="PROSITE" id="PS50110"/>
    </source>
</evidence>
<keyword evidence="5 14" id="KW-0597">Phosphoprotein</keyword>
<dbReference type="InterPro" id="IPR004358">
    <property type="entry name" value="Sig_transdc_His_kin-like_C"/>
</dbReference>
<dbReference type="Pfam" id="PF12833">
    <property type="entry name" value="HTH_18"/>
    <property type="match status" value="1"/>
</dbReference>
<dbReference type="EC" id="2.7.13.3" evidence="3"/>
<evidence type="ECO:0000256" key="11">
    <source>
        <dbReference type="ARBA" id="ARBA00023015"/>
    </source>
</evidence>
<keyword evidence="15" id="KW-1133">Transmembrane helix</keyword>
<keyword evidence="15" id="KW-0812">Transmembrane</keyword>